<sequence>MPAQTNGNVPKGGKFVKKLLSIGLATLLASAGVTAVQAQDYPTRPIALINPYAAGGSADLIARTIAEYMGRTLGQPVVVENRTGAATAIAATYVAHAAPDGYTILLAGSPTHVITPALNPAAGYNGIDDFAFVAAVASVPNVLVVSKESGITSIDELAEKALSAPDTVSYASVGSGSLPHLTALMFSQRIGAQMLHIPYAGVAPATVDILAGNVDTGFLNAPPLIAHIQSGDMIPLAVAATKRASLLPDVQTMGELGYGDYEMGTWYGVSAPAGTPADVIAKLDAAIAEALDNPEVQERLQQSGVDIFYKSTPEFIDFIKADAETVLGLIETSGVEGAQ</sequence>
<organism evidence="3 4">
    <name type="scientific">Devosia ginsengisoli</name>
    <dbReference type="NCBI Taxonomy" id="400770"/>
    <lineage>
        <taxon>Bacteria</taxon>
        <taxon>Pseudomonadati</taxon>
        <taxon>Pseudomonadota</taxon>
        <taxon>Alphaproteobacteria</taxon>
        <taxon>Hyphomicrobiales</taxon>
        <taxon>Devosiaceae</taxon>
        <taxon>Devosia</taxon>
    </lineage>
</organism>
<dbReference type="InterPro" id="IPR042100">
    <property type="entry name" value="Bug_dom1"/>
</dbReference>
<feature type="chain" id="PRO_5022704674" evidence="2">
    <location>
        <begin position="39"/>
        <end position="339"/>
    </location>
</feature>
<reference evidence="3 4" key="1">
    <citation type="submission" date="2019-07" db="EMBL/GenBank/DDBJ databases">
        <title>Full genome sequence of Devosia sp. Gsoil 520.</title>
        <authorList>
            <person name="Im W.-T."/>
        </authorList>
    </citation>
    <scope>NUCLEOTIDE SEQUENCE [LARGE SCALE GENOMIC DNA]</scope>
    <source>
        <strain evidence="3 4">Gsoil 520</strain>
    </source>
</reference>
<gene>
    <name evidence="3" type="ORF">FPZ08_14645</name>
</gene>
<evidence type="ECO:0000313" key="3">
    <source>
        <dbReference type="EMBL" id="QDZ11873.1"/>
    </source>
</evidence>
<comment type="similarity">
    <text evidence="1">Belongs to the UPF0065 (bug) family.</text>
</comment>
<evidence type="ECO:0000256" key="2">
    <source>
        <dbReference type="SAM" id="SignalP"/>
    </source>
</evidence>
<dbReference type="Pfam" id="PF03401">
    <property type="entry name" value="TctC"/>
    <property type="match status" value="1"/>
</dbReference>
<dbReference type="PANTHER" id="PTHR42928">
    <property type="entry name" value="TRICARBOXYLATE-BINDING PROTEIN"/>
    <property type="match status" value="1"/>
</dbReference>
<keyword evidence="2" id="KW-0732">Signal</keyword>
<dbReference type="Proteomes" id="UP000315364">
    <property type="component" value="Chromosome"/>
</dbReference>
<dbReference type="Gene3D" id="3.40.190.10">
    <property type="entry name" value="Periplasmic binding protein-like II"/>
    <property type="match status" value="1"/>
</dbReference>
<dbReference type="CDD" id="cd07012">
    <property type="entry name" value="PBP2_Bug_TTT"/>
    <property type="match status" value="1"/>
</dbReference>
<dbReference type="InterPro" id="IPR005064">
    <property type="entry name" value="BUG"/>
</dbReference>
<dbReference type="KEGG" id="dea:FPZ08_14645"/>
<dbReference type="AlphaFoldDB" id="A0A5B8LUS4"/>
<accession>A0A5B8LUS4</accession>
<dbReference type="SUPFAM" id="SSF53850">
    <property type="entry name" value="Periplasmic binding protein-like II"/>
    <property type="match status" value="1"/>
</dbReference>
<dbReference type="Gene3D" id="3.40.190.150">
    <property type="entry name" value="Bordetella uptake gene, domain 1"/>
    <property type="match status" value="1"/>
</dbReference>
<proteinExistence type="inferred from homology"/>
<evidence type="ECO:0000256" key="1">
    <source>
        <dbReference type="ARBA" id="ARBA00006987"/>
    </source>
</evidence>
<name>A0A5B8LUS4_9HYPH</name>
<dbReference type="OrthoDB" id="7375033at2"/>
<keyword evidence="4" id="KW-1185">Reference proteome</keyword>
<protein>
    <submittedName>
        <fullName evidence="3">Tripartite tricarboxylate transporter substrate binding protein</fullName>
    </submittedName>
</protein>
<dbReference type="PIRSF" id="PIRSF017082">
    <property type="entry name" value="YflP"/>
    <property type="match status" value="1"/>
</dbReference>
<dbReference type="EMBL" id="CP042304">
    <property type="protein sequence ID" value="QDZ11873.1"/>
    <property type="molecule type" value="Genomic_DNA"/>
</dbReference>
<feature type="signal peptide" evidence="2">
    <location>
        <begin position="1"/>
        <end position="38"/>
    </location>
</feature>
<evidence type="ECO:0000313" key="4">
    <source>
        <dbReference type="Proteomes" id="UP000315364"/>
    </source>
</evidence>
<dbReference type="PANTHER" id="PTHR42928:SF5">
    <property type="entry name" value="BLR1237 PROTEIN"/>
    <property type="match status" value="1"/>
</dbReference>